<keyword evidence="3" id="KW-1185">Reference proteome</keyword>
<evidence type="ECO:0000313" key="2">
    <source>
        <dbReference type="EMBL" id="MDE5418673.1"/>
    </source>
</evidence>
<accession>A0ABT5VTE3</accession>
<gene>
    <name evidence="2" type="ORF">L3049_11705</name>
</gene>
<evidence type="ECO:0000313" key="3">
    <source>
        <dbReference type="Proteomes" id="UP001528920"/>
    </source>
</evidence>
<organism evidence="2 3">
    <name type="scientific">Paralabilibaculum antarcticum</name>
    <dbReference type="NCBI Taxonomy" id="2912572"/>
    <lineage>
        <taxon>Bacteria</taxon>
        <taxon>Pseudomonadati</taxon>
        <taxon>Bacteroidota</taxon>
        <taxon>Bacteroidia</taxon>
        <taxon>Marinilabiliales</taxon>
        <taxon>Marinifilaceae</taxon>
        <taxon>Paralabilibaculum</taxon>
    </lineage>
</organism>
<keyword evidence="1" id="KW-0732">Signal</keyword>
<reference evidence="2 3" key="1">
    <citation type="submission" date="2022-01" db="EMBL/GenBank/DDBJ databases">
        <title>Labilibaculum sp. nov, a marine bacterium isolated from Antarctica.</title>
        <authorList>
            <person name="Dai W."/>
        </authorList>
    </citation>
    <scope>NUCLEOTIDE SEQUENCE [LARGE SCALE GENOMIC DNA]</scope>
    <source>
        <strain evidence="2 3">DW002</strain>
    </source>
</reference>
<comment type="caution">
    <text evidence="2">The sequence shown here is derived from an EMBL/GenBank/DDBJ whole genome shotgun (WGS) entry which is preliminary data.</text>
</comment>
<protein>
    <submittedName>
        <fullName evidence="2">Uncharacterized protein</fullName>
    </submittedName>
</protein>
<dbReference type="EMBL" id="JAKJSC010000002">
    <property type="protein sequence ID" value="MDE5418673.1"/>
    <property type="molecule type" value="Genomic_DNA"/>
</dbReference>
<sequence length="249" mass="27471">MLKGILHKILIVIVFTMMALASAKAQSPYVILPGSTHKLTITNHVGNTYEWNVYKVTDWADQKDALLADNDGLGGDDDFLFVGGEFKNAEVDITFLNEGKYYAIVEEFNSGTNFCSSRRAIPIEVFGNEATIAFKNLTSDDCADTDPQFATELVAMFNSGTELPESQYPITVNYRLDGDTADRTAIVNFADKMLQVVGIIENEINDTTNHISITSATNSYGGILKIVPGQEVHTREIYKKPIISTIQLN</sequence>
<feature type="signal peptide" evidence="1">
    <location>
        <begin position="1"/>
        <end position="25"/>
    </location>
</feature>
<feature type="chain" id="PRO_5046115277" evidence="1">
    <location>
        <begin position="26"/>
        <end position="249"/>
    </location>
</feature>
<dbReference type="Proteomes" id="UP001528920">
    <property type="component" value="Unassembled WGS sequence"/>
</dbReference>
<name>A0ABT5VTE3_9BACT</name>
<evidence type="ECO:0000256" key="1">
    <source>
        <dbReference type="SAM" id="SignalP"/>
    </source>
</evidence>
<dbReference type="RefSeq" id="WP_275110008.1">
    <property type="nucleotide sequence ID" value="NZ_JAKJSC010000002.1"/>
</dbReference>
<proteinExistence type="predicted"/>